<evidence type="ECO:0000256" key="4">
    <source>
        <dbReference type="SAM" id="MobiDB-lite"/>
    </source>
</evidence>
<evidence type="ECO:0000313" key="6">
    <source>
        <dbReference type="Proteomes" id="UP001369815"/>
    </source>
</evidence>
<feature type="compositionally biased region" description="Basic and acidic residues" evidence="4">
    <location>
        <begin position="802"/>
        <end position="815"/>
    </location>
</feature>
<evidence type="ECO:0000256" key="2">
    <source>
        <dbReference type="ARBA" id="ARBA00023054"/>
    </source>
</evidence>
<protein>
    <recommendedName>
        <fullName evidence="7">NIMA interactive protein</fullName>
    </recommendedName>
</protein>
<feature type="compositionally biased region" description="Low complexity" evidence="4">
    <location>
        <begin position="638"/>
        <end position="652"/>
    </location>
</feature>
<organism evidence="5 6">
    <name type="scientific">Daldinia eschscholtzii</name>
    <dbReference type="NCBI Taxonomy" id="292717"/>
    <lineage>
        <taxon>Eukaryota</taxon>
        <taxon>Fungi</taxon>
        <taxon>Dikarya</taxon>
        <taxon>Ascomycota</taxon>
        <taxon>Pezizomycotina</taxon>
        <taxon>Sordariomycetes</taxon>
        <taxon>Xylariomycetidae</taxon>
        <taxon>Xylariales</taxon>
        <taxon>Hypoxylaceae</taxon>
        <taxon>Daldinia</taxon>
    </lineage>
</organism>
<feature type="compositionally biased region" description="Acidic residues" evidence="4">
    <location>
        <begin position="457"/>
        <end position="468"/>
    </location>
</feature>
<proteinExistence type="inferred from homology"/>
<gene>
    <name evidence="5" type="ORF">Daesc_007536</name>
</gene>
<dbReference type="EMBL" id="JBANMG010000007">
    <property type="protein sequence ID" value="KAK6951007.1"/>
    <property type="molecule type" value="Genomic_DNA"/>
</dbReference>
<feature type="region of interest" description="Disordered" evidence="4">
    <location>
        <begin position="526"/>
        <end position="926"/>
    </location>
</feature>
<feature type="region of interest" description="Disordered" evidence="4">
    <location>
        <begin position="374"/>
        <end position="507"/>
    </location>
</feature>
<feature type="coiled-coil region" evidence="3">
    <location>
        <begin position="88"/>
        <end position="129"/>
    </location>
</feature>
<feature type="compositionally biased region" description="Acidic residues" evidence="4">
    <location>
        <begin position="381"/>
        <end position="414"/>
    </location>
</feature>
<feature type="compositionally biased region" description="Polar residues" evidence="4">
    <location>
        <begin position="869"/>
        <end position="879"/>
    </location>
</feature>
<feature type="compositionally biased region" description="Polar residues" evidence="4">
    <location>
        <begin position="567"/>
        <end position="589"/>
    </location>
</feature>
<name>A0AAX6MF19_9PEZI</name>
<feature type="compositionally biased region" description="Polar residues" evidence="4">
    <location>
        <begin position="703"/>
        <end position="715"/>
    </location>
</feature>
<evidence type="ECO:0000256" key="3">
    <source>
        <dbReference type="SAM" id="Coils"/>
    </source>
</evidence>
<feature type="compositionally biased region" description="Basic and acidic residues" evidence="4">
    <location>
        <begin position="760"/>
        <end position="769"/>
    </location>
</feature>
<feature type="compositionally biased region" description="Acidic residues" evidence="4">
    <location>
        <begin position="528"/>
        <end position="543"/>
    </location>
</feature>
<keyword evidence="6" id="KW-1185">Reference proteome</keyword>
<feature type="compositionally biased region" description="Polar residues" evidence="4">
    <location>
        <begin position="738"/>
        <end position="750"/>
    </location>
</feature>
<dbReference type="Proteomes" id="UP001369815">
    <property type="component" value="Unassembled WGS sequence"/>
</dbReference>
<keyword evidence="2 3" id="KW-0175">Coiled coil</keyword>
<comment type="similarity">
    <text evidence="1">Belongs to the ADIP family.</text>
</comment>
<dbReference type="AlphaFoldDB" id="A0AAX6MF19"/>
<comment type="caution">
    <text evidence="5">The sequence shown here is derived from an EMBL/GenBank/DDBJ whole genome shotgun (WGS) entry which is preliminary data.</text>
</comment>
<feature type="compositionally biased region" description="Polar residues" evidence="4">
    <location>
        <begin position="623"/>
        <end position="637"/>
    </location>
</feature>
<evidence type="ECO:0000256" key="1">
    <source>
        <dbReference type="ARBA" id="ARBA00009291"/>
    </source>
</evidence>
<evidence type="ECO:0008006" key="7">
    <source>
        <dbReference type="Google" id="ProtNLM"/>
    </source>
</evidence>
<feature type="compositionally biased region" description="Polar residues" evidence="4">
    <location>
        <begin position="472"/>
        <end position="484"/>
    </location>
</feature>
<dbReference type="InterPro" id="IPR021622">
    <property type="entry name" value="Afadin/alpha-actinin-bd"/>
</dbReference>
<feature type="compositionally biased region" description="Polar residues" evidence="4">
    <location>
        <begin position="661"/>
        <end position="677"/>
    </location>
</feature>
<sequence>MVDPDNLRTASLYINNQLLSRGLLRDGNNINFADPESGDGGVQGTMGKVMSVINDLILRRDRDAESRESLSTTLRTLRADSQRQTTEILRQSEKLSDAQRKLDSAEATERALRTQLKIADQNIHRLKDDAVKMKTIVAQARAACANEVRKRDRQIDSLKKAVTDASRVRGGGKSRDVLCITVIGEVGGDERGMPAGATQAEGYSLRLETNEFLTELARGLSEENEGLLALVRRVVDRLREMSGLERGSENLNGTGFDHHSDNINAELVQVAPQKTADELASELEEIMEHLRTILTNPSFVPIEEVEIREETIGRLRAGLETMESRWKDAVHMIDGWRKRMVSSGKSVDVEDLQMSLRLSPVRVRDVAETADVVPMRLSCVQEEDEEDEEEEEDRNQEEEYDEEEESIEAQEEAQDDPRRTRSPSPVESLNLIPAPGYQAAENEENDSASDSSSIFQDDIDIDELDAEEPNVQVLQESTYANSMDSPPLPVPPQLSPLKDSYSAGNKGFSERDFAYRKHADFTTIIEENTWDLAEEEEEEEEEQGPPPPPHIVKPQSPRSPHQHQQKKSVSYKNSPPWQEPPRQSSTASYESPLFGKSGERPSQSDPSRKLFSKPTPNLGKQLYTKSQPEPGSANSQVSTKSSKRPTSSPDPSAAEMKRTNSDPTNPPSRQQTSSKSIRQVPATTQSQTISSSSSASSLRSAANVTERQQQSTISRPRSPVRSNQTNNTTTNSRLPRPNSANPAPQQSPLTMATIAAKLAASEREADAARVRAKLRAVRSGGQRRNPALRAPATTSAPGSPPRETKPSKAEPKQEENDLASVDPVKRDKEPPQPRSRGGTPARKSNPPAETNEVDELAGSVRTREREQNNEGSPSKQNGGSPLKLVKRRRDRNDRHTSKAASRRRSTLSPWELDALIQGPGAGVDCS</sequence>
<accession>A0AAX6MF19</accession>
<dbReference type="Pfam" id="PF11559">
    <property type="entry name" value="ADIP"/>
    <property type="match status" value="1"/>
</dbReference>
<feature type="compositionally biased region" description="Low complexity" evidence="4">
    <location>
        <begin position="682"/>
        <end position="702"/>
    </location>
</feature>
<reference evidence="5 6" key="1">
    <citation type="journal article" date="2024" name="Front Chem Biol">
        <title>Unveiling the potential of Daldinia eschscholtzii MFLUCC 19-0629 through bioactivity and bioinformatics studies for enhanced sustainable agriculture production.</title>
        <authorList>
            <person name="Brooks S."/>
            <person name="Weaver J.A."/>
            <person name="Klomchit A."/>
            <person name="Alharthi S.A."/>
            <person name="Onlamun T."/>
            <person name="Nurani R."/>
            <person name="Vong T.K."/>
            <person name="Alberti F."/>
            <person name="Greco C."/>
        </authorList>
    </citation>
    <scope>NUCLEOTIDE SEQUENCE [LARGE SCALE GENOMIC DNA]</scope>
    <source>
        <strain evidence="5">MFLUCC 19-0629</strain>
    </source>
</reference>
<evidence type="ECO:0000313" key="5">
    <source>
        <dbReference type="EMBL" id="KAK6951007.1"/>
    </source>
</evidence>